<sequence length="99" mass="11343">MRHHGFTVRYHPEFWLRPIRFRISPDTLPLSPIYLNESTCTVRDSDLHEVELLLNRAMASKVAKSFMGGCTLKTACRVIKLSCTGTTLKISDHIRRQTA</sequence>
<evidence type="ECO:0000313" key="1">
    <source>
        <dbReference type="EMBL" id="PSR22788.1"/>
    </source>
</evidence>
<dbReference type="Proteomes" id="UP000241848">
    <property type="component" value="Unassembled WGS sequence"/>
</dbReference>
<proteinExistence type="predicted"/>
<organism evidence="1 2">
    <name type="scientific">Sulfobacillus acidophilus</name>
    <dbReference type="NCBI Taxonomy" id="53633"/>
    <lineage>
        <taxon>Bacteria</taxon>
        <taxon>Bacillati</taxon>
        <taxon>Bacillota</taxon>
        <taxon>Clostridia</taxon>
        <taxon>Eubacteriales</taxon>
        <taxon>Clostridiales Family XVII. Incertae Sedis</taxon>
        <taxon>Sulfobacillus</taxon>
    </lineage>
</organism>
<protein>
    <submittedName>
        <fullName evidence="1">Uncharacterized protein</fullName>
    </submittedName>
</protein>
<accession>A0A2T2WKM0</accession>
<reference evidence="1 2" key="1">
    <citation type="journal article" date="2014" name="BMC Genomics">
        <title>Comparison of environmental and isolate Sulfobacillus genomes reveals diverse carbon, sulfur, nitrogen, and hydrogen metabolisms.</title>
        <authorList>
            <person name="Justice N.B."/>
            <person name="Norman A."/>
            <person name="Brown C.T."/>
            <person name="Singh A."/>
            <person name="Thomas B.C."/>
            <person name="Banfield J.F."/>
        </authorList>
    </citation>
    <scope>NUCLEOTIDE SEQUENCE [LARGE SCALE GENOMIC DNA]</scope>
    <source>
        <strain evidence="1">AMDSBA3</strain>
    </source>
</reference>
<name>A0A2T2WKM0_9FIRM</name>
<comment type="caution">
    <text evidence="1">The sequence shown here is derived from an EMBL/GenBank/DDBJ whole genome shotgun (WGS) entry which is preliminary data.</text>
</comment>
<dbReference type="AlphaFoldDB" id="A0A2T2WKM0"/>
<dbReference type="EMBL" id="PXYV01000012">
    <property type="protein sequence ID" value="PSR22788.1"/>
    <property type="molecule type" value="Genomic_DNA"/>
</dbReference>
<evidence type="ECO:0000313" key="2">
    <source>
        <dbReference type="Proteomes" id="UP000241848"/>
    </source>
</evidence>
<gene>
    <name evidence="1" type="ORF">C7B45_05510</name>
</gene>